<keyword evidence="1" id="KW-0812">Transmembrane</keyword>
<protein>
    <submittedName>
        <fullName evidence="2">Stage II sporulation protein M</fullName>
    </submittedName>
</protein>
<dbReference type="NCBIfam" id="TIGR02831">
    <property type="entry name" value="spo_II_M"/>
    <property type="match status" value="1"/>
</dbReference>
<dbReference type="RefSeq" id="WP_078497285.1">
    <property type="nucleotide sequence ID" value="NZ_MSZX01000001.1"/>
</dbReference>
<keyword evidence="1" id="KW-1133">Transmembrane helix</keyword>
<evidence type="ECO:0000313" key="2">
    <source>
        <dbReference type="EMBL" id="OPA81558.1"/>
    </source>
</evidence>
<dbReference type="STRING" id="1324314.BVG16_03400"/>
<accession>A0A1T2XNZ8</accession>
<dbReference type="OrthoDB" id="2065033at2"/>
<dbReference type="EMBL" id="MSZX01000001">
    <property type="protein sequence ID" value="OPA81558.1"/>
    <property type="molecule type" value="Genomic_DNA"/>
</dbReference>
<dbReference type="PIRSF" id="PIRSF038973">
    <property type="entry name" value="SpoIIM"/>
    <property type="match status" value="1"/>
</dbReference>
<reference evidence="2 3" key="1">
    <citation type="submission" date="2017-01" db="EMBL/GenBank/DDBJ databases">
        <title>Genome analysis of Paenibacillus selenitrireducens ES3-24.</title>
        <authorList>
            <person name="Xu D."/>
            <person name="Yao R."/>
            <person name="Zheng S."/>
        </authorList>
    </citation>
    <scope>NUCLEOTIDE SEQUENCE [LARGE SCALE GENOMIC DNA]</scope>
    <source>
        <strain evidence="2 3">ES3-24</strain>
    </source>
</reference>
<proteinExistence type="predicted"/>
<evidence type="ECO:0000256" key="1">
    <source>
        <dbReference type="SAM" id="Phobius"/>
    </source>
</evidence>
<dbReference type="InterPro" id="IPR014196">
    <property type="entry name" value="SpoIIM"/>
</dbReference>
<evidence type="ECO:0000313" key="3">
    <source>
        <dbReference type="Proteomes" id="UP000190188"/>
    </source>
</evidence>
<comment type="caution">
    <text evidence="2">The sequence shown here is derived from an EMBL/GenBank/DDBJ whole genome shotgun (WGS) entry which is preliminary data.</text>
</comment>
<feature type="transmembrane region" description="Helical" evidence="1">
    <location>
        <begin position="12"/>
        <end position="36"/>
    </location>
</feature>
<keyword evidence="1" id="KW-0472">Membrane</keyword>
<dbReference type="Pfam" id="PF01944">
    <property type="entry name" value="SpoIIM"/>
    <property type="match status" value="1"/>
</dbReference>
<gene>
    <name evidence="2" type="ORF">BVG16_03400</name>
</gene>
<dbReference type="InterPro" id="IPR002798">
    <property type="entry name" value="SpoIIM-like"/>
</dbReference>
<feature type="transmembrane region" description="Helical" evidence="1">
    <location>
        <begin position="77"/>
        <end position="97"/>
    </location>
</feature>
<feature type="transmembrane region" description="Helical" evidence="1">
    <location>
        <begin position="170"/>
        <end position="190"/>
    </location>
</feature>
<sequence length="213" mass="23913">MQLIRQTFRDQMNLYVFVAVLFIVGVVFGALMVNALSLEQQQELSSYVGNFIHTMDSKTTSAHVQTFWQSAFDYLKWVALIWILGLSVVGLPFILVLDFIKGVLIGFTVGLLAGQFSWKGLLFALASIAPQNMIAIPVLFIVSVAAISFSLYMIRSRVMMKRNFTMKQPFLTYMTLTTTMAVVLLGIAAFETWVSPTLMQWVAPMLPEVALKH</sequence>
<name>A0A1T2XNZ8_9BACL</name>
<keyword evidence="3" id="KW-1185">Reference proteome</keyword>
<organism evidence="2 3">
    <name type="scientific">Paenibacillus selenitireducens</name>
    <dbReference type="NCBI Taxonomy" id="1324314"/>
    <lineage>
        <taxon>Bacteria</taxon>
        <taxon>Bacillati</taxon>
        <taxon>Bacillota</taxon>
        <taxon>Bacilli</taxon>
        <taxon>Bacillales</taxon>
        <taxon>Paenibacillaceae</taxon>
        <taxon>Paenibacillus</taxon>
    </lineage>
</organism>
<feature type="transmembrane region" description="Helical" evidence="1">
    <location>
        <begin position="134"/>
        <end position="154"/>
    </location>
</feature>
<feature type="transmembrane region" description="Helical" evidence="1">
    <location>
        <begin position="104"/>
        <end position="128"/>
    </location>
</feature>
<dbReference type="AlphaFoldDB" id="A0A1T2XNZ8"/>
<dbReference type="Proteomes" id="UP000190188">
    <property type="component" value="Unassembled WGS sequence"/>
</dbReference>